<dbReference type="EMBL" id="AZHX01001705">
    <property type="protein sequence ID" value="ETX00677.1"/>
    <property type="molecule type" value="Genomic_DNA"/>
</dbReference>
<dbReference type="InterPro" id="IPR006115">
    <property type="entry name" value="6PGDH_NADP-bd"/>
</dbReference>
<evidence type="ECO:0000313" key="6">
    <source>
        <dbReference type="EMBL" id="ETX00677.1"/>
    </source>
</evidence>
<evidence type="ECO:0000256" key="1">
    <source>
        <dbReference type="ARBA" id="ARBA00023002"/>
    </source>
</evidence>
<feature type="domain" description="3-hydroxyisobutyrate dehydrogenase-like NAD-binding" evidence="5">
    <location>
        <begin position="155"/>
        <end position="273"/>
    </location>
</feature>
<organism evidence="6 7">
    <name type="scientific">Candidatus Entotheonella gemina</name>
    <dbReference type="NCBI Taxonomy" id="1429439"/>
    <lineage>
        <taxon>Bacteria</taxon>
        <taxon>Pseudomonadati</taxon>
        <taxon>Nitrospinota/Tectimicrobiota group</taxon>
        <taxon>Candidatus Tectimicrobiota</taxon>
        <taxon>Candidatus Entotheonellia</taxon>
        <taxon>Candidatus Entotheonellales</taxon>
        <taxon>Candidatus Entotheonellaceae</taxon>
        <taxon>Candidatus Entotheonella</taxon>
    </lineage>
</organism>
<evidence type="ECO:0000256" key="2">
    <source>
        <dbReference type="ARBA" id="ARBA00023027"/>
    </source>
</evidence>
<dbReference type="PANTHER" id="PTHR43060">
    <property type="entry name" value="3-HYDROXYISOBUTYRATE DEHYDROGENASE-LIKE 1, MITOCHONDRIAL-RELATED"/>
    <property type="match status" value="1"/>
</dbReference>
<reference evidence="6 7" key="1">
    <citation type="journal article" date="2014" name="Nature">
        <title>An environmental bacterial taxon with a large and distinct metabolic repertoire.</title>
        <authorList>
            <person name="Wilson M.C."/>
            <person name="Mori T."/>
            <person name="Ruckert C."/>
            <person name="Uria A.R."/>
            <person name="Helf M.J."/>
            <person name="Takada K."/>
            <person name="Gernert C."/>
            <person name="Steffens U.A."/>
            <person name="Heycke N."/>
            <person name="Schmitt S."/>
            <person name="Rinke C."/>
            <person name="Helfrich E.J."/>
            <person name="Brachmann A.O."/>
            <person name="Gurgui C."/>
            <person name="Wakimoto T."/>
            <person name="Kracht M."/>
            <person name="Crusemann M."/>
            <person name="Hentschel U."/>
            <person name="Abe I."/>
            <person name="Matsunaga S."/>
            <person name="Kalinowski J."/>
            <person name="Takeyama H."/>
            <person name="Piel J."/>
        </authorList>
    </citation>
    <scope>NUCLEOTIDE SEQUENCE [LARGE SCALE GENOMIC DNA]</scope>
    <source>
        <strain evidence="7">TSY2</strain>
    </source>
</reference>
<dbReference type="HOGENOM" id="CLU_035117_1_2_7"/>
<evidence type="ECO:0008006" key="8">
    <source>
        <dbReference type="Google" id="ProtNLM"/>
    </source>
</evidence>
<dbReference type="InterPro" id="IPR036291">
    <property type="entry name" value="NAD(P)-bd_dom_sf"/>
</dbReference>
<gene>
    <name evidence="6" type="ORF">ETSY2_38650</name>
</gene>
<accession>W4LTB1</accession>
<sequence>MGGPMASRLAASGYTVTGYDIQAAAMERLRQAGGKTASNAAEAAADADLLITIVASAEQVEEVLFGDTGALTTLTAGSTIMVCSTVPPDYMQTLGQRLQTRGYELLDAPVSGGVAGAANGTLTVMASGSAAAFEACEPLLPILTAKQYRLGDVPGHGSICKVINQLLVGVHHAVTVEAMALAARVGADLEAVYEVIANSSGASQVFVNRVPDLLSEDVTPSGVLDIFVKDLGIVLGVGQEAHFPLPMAASAHQMFLMGSAAGLGQERPIDLIKIYEKLAGLHIQQSQ</sequence>
<dbReference type="GO" id="GO:0016491">
    <property type="term" value="F:oxidoreductase activity"/>
    <property type="evidence" value="ECO:0007669"/>
    <property type="project" value="UniProtKB-KW"/>
</dbReference>
<name>W4LTB1_9BACT</name>
<dbReference type="PIRSF" id="PIRSF000103">
    <property type="entry name" value="HIBADH"/>
    <property type="match status" value="1"/>
</dbReference>
<evidence type="ECO:0000259" key="5">
    <source>
        <dbReference type="Pfam" id="PF14833"/>
    </source>
</evidence>
<dbReference type="InterPro" id="IPR029154">
    <property type="entry name" value="HIBADH-like_NADP-bd"/>
</dbReference>
<keyword evidence="7" id="KW-1185">Reference proteome</keyword>
<dbReference type="Gene3D" id="3.40.50.720">
    <property type="entry name" value="NAD(P)-binding Rossmann-like Domain"/>
    <property type="match status" value="1"/>
</dbReference>
<protein>
    <recommendedName>
        <fullName evidence="8">3-hydroxyisobutyrate dehydrogenase</fullName>
    </recommendedName>
</protein>
<evidence type="ECO:0000256" key="3">
    <source>
        <dbReference type="PIRSR" id="PIRSR000103-1"/>
    </source>
</evidence>
<dbReference type="SUPFAM" id="SSF51735">
    <property type="entry name" value="NAD(P)-binding Rossmann-fold domains"/>
    <property type="match status" value="1"/>
</dbReference>
<comment type="caution">
    <text evidence="6">The sequence shown here is derived from an EMBL/GenBank/DDBJ whole genome shotgun (WGS) entry which is preliminary data.</text>
</comment>
<proteinExistence type="predicted"/>
<dbReference type="InterPro" id="IPR015815">
    <property type="entry name" value="HIBADH-related"/>
</dbReference>
<dbReference type="Gene3D" id="1.10.1040.10">
    <property type="entry name" value="N-(1-d-carboxylethyl)-l-norvaline Dehydrogenase, domain 2"/>
    <property type="match status" value="1"/>
</dbReference>
<dbReference type="SUPFAM" id="SSF48179">
    <property type="entry name" value="6-phosphogluconate dehydrogenase C-terminal domain-like"/>
    <property type="match status" value="1"/>
</dbReference>
<keyword evidence="1" id="KW-0560">Oxidoreductase</keyword>
<dbReference type="PANTHER" id="PTHR43060:SF17">
    <property type="entry name" value="L-THREONATE DEHYDROGENASE"/>
    <property type="match status" value="1"/>
</dbReference>
<evidence type="ECO:0000259" key="4">
    <source>
        <dbReference type="Pfam" id="PF03446"/>
    </source>
</evidence>
<dbReference type="Pfam" id="PF03446">
    <property type="entry name" value="NAD_binding_2"/>
    <property type="match status" value="1"/>
</dbReference>
<dbReference type="AlphaFoldDB" id="W4LTB1"/>
<dbReference type="InterPro" id="IPR008927">
    <property type="entry name" value="6-PGluconate_DH-like_C_sf"/>
</dbReference>
<dbReference type="GO" id="GO:0051287">
    <property type="term" value="F:NAD binding"/>
    <property type="evidence" value="ECO:0007669"/>
    <property type="project" value="InterPro"/>
</dbReference>
<evidence type="ECO:0000313" key="7">
    <source>
        <dbReference type="Proteomes" id="UP000019140"/>
    </source>
</evidence>
<feature type="domain" description="6-phosphogluconate dehydrogenase NADP-binding" evidence="4">
    <location>
        <begin position="1"/>
        <end position="146"/>
    </location>
</feature>
<dbReference type="GO" id="GO:0050661">
    <property type="term" value="F:NADP binding"/>
    <property type="evidence" value="ECO:0007669"/>
    <property type="project" value="InterPro"/>
</dbReference>
<dbReference type="Proteomes" id="UP000019140">
    <property type="component" value="Unassembled WGS sequence"/>
</dbReference>
<keyword evidence="2" id="KW-0520">NAD</keyword>
<feature type="active site" evidence="3">
    <location>
        <position position="161"/>
    </location>
</feature>
<dbReference type="Pfam" id="PF14833">
    <property type="entry name" value="NAD_binding_11"/>
    <property type="match status" value="1"/>
</dbReference>
<dbReference type="InterPro" id="IPR013328">
    <property type="entry name" value="6PGD_dom2"/>
</dbReference>